<dbReference type="InterPro" id="IPR014729">
    <property type="entry name" value="Rossmann-like_a/b/a_fold"/>
</dbReference>
<dbReference type="GO" id="GO:0000053">
    <property type="term" value="P:argininosuccinate metabolic process"/>
    <property type="evidence" value="ECO:0007669"/>
    <property type="project" value="TreeGrafter"/>
</dbReference>
<comment type="catalytic activity">
    <reaction evidence="9">
        <text>L-citrulline + L-aspartate + ATP = 2-(N(omega)-L-arginino)succinate + AMP + diphosphate + H(+)</text>
        <dbReference type="Rhea" id="RHEA:10932"/>
        <dbReference type="ChEBI" id="CHEBI:15378"/>
        <dbReference type="ChEBI" id="CHEBI:29991"/>
        <dbReference type="ChEBI" id="CHEBI:30616"/>
        <dbReference type="ChEBI" id="CHEBI:33019"/>
        <dbReference type="ChEBI" id="CHEBI:57472"/>
        <dbReference type="ChEBI" id="CHEBI:57743"/>
        <dbReference type="ChEBI" id="CHEBI:456215"/>
        <dbReference type="EC" id="6.3.4.5"/>
    </reaction>
</comment>
<dbReference type="GO" id="GO:0004055">
    <property type="term" value="F:argininosuccinate synthase activity"/>
    <property type="evidence" value="ECO:0007669"/>
    <property type="project" value="UniProtKB-UniRule"/>
</dbReference>
<protein>
    <recommendedName>
        <fullName evidence="3 9">Argininosuccinate synthase</fullName>
        <ecNumber evidence="3 9">6.3.4.5</ecNumber>
    </recommendedName>
    <alternativeName>
        <fullName evidence="9">Citrulline--aspartate ligase</fullName>
    </alternativeName>
</protein>
<sequence length="403" mass="44859">MGKGTIVLAYSGGLDTSICIPLLKERYDYDRVVTVAVNVGQRDEEIDVATKKGKKLADRHYTIDVRERFVAEHIFPAIRANGSYEGYPMGTSLARPLIAQEVVKIAQKEKATAIAHGCTGKGNDQLRFDFIIRAAGFEVVAPIREQNLTRDWEIGYAKEHNIPVPVKKDKPWSMDENCWSRSIEGGRLEEPDFHPPEEIFLWTVSPEKAPAKPEKITLTFAKGVPVAINGKKMPGYDLIQKLNVLAGKHGIGRNDMIEDRILGLKARENYEHPAATVILFAHRDLEGLVLTRSELAFKRMVDDKWSELAYEGLVYEPLYAALNAFIDTTQERVNGSVDLELYKGAVRVLGRSSPQAIYSGDLVSFDSSSIDQCDAIGVSRYFGLQARIVHAMGGKKPEKAGRK</sequence>
<dbReference type="InterPro" id="IPR023434">
    <property type="entry name" value="Arginosuc_synth_type_1_subfam"/>
</dbReference>
<evidence type="ECO:0000256" key="8">
    <source>
        <dbReference type="ARBA" id="ARBA00022840"/>
    </source>
</evidence>
<accession>A7I6J3</accession>
<evidence type="ECO:0000313" key="13">
    <source>
        <dbReference type="Proteomes" id="UP000002408"/>
    </source>
</evidence>
<gene>
    <name evidence="9" type="primary">argG</name>
    <name evidence="12" type="ordered locus">Mboo_0836</name>
</gene>
<dbReference type="FunFam" id="3.90.1260.10:FF:000007">
    <property type="entry name" value="Argininosuccinate synthase"/>
    <property type="match status" value="1"/>
</dbReference>
<evidence type="ECO:0000259" key="10">
    <source>
        <dbReference type="Pfam" id="PF00764"/>
    </source>
</evidence>
<dbReference type="Pfam" id="PF00764">
    <property type="entry name" value="Arginosuc_synth"/>
    <property type="match status" value="1"/>
</dbReference>
<dbReference type="Pfam" id="PF20979">
    <property type="entry name" value="Arginosuc_syn_C"/>
    <property type="match status" value="1"/>
</dbReference>
<evidence type="ECO:0000256" key="6">
    <source>
        <dbReference type="ARBA" id="ARBA00022605"/>
    </source>
</evidence>
<dbReference type="GO" id="GO:0005524">
    <property type="term" value="F:ATP binding"/>
    <property type="evidence" value="ECO:0007669"/>
    <property type="project" value="UniProtKB-UniRule"/>
</dbReference>
<feature type="binding site" evidence="9">
    <location>
        <position position="117"/>
    </location>
    <ligand>
        <name>ATP</name>
        <dbReference type="ChEBI" id="CHEBI:30616"/>
    </ligand>
</feature>
<dbReference type="InterPro" id="IPR018223">
    <property type="entry name" value="Arginosuc_synth_CS"/>
</dbReference>
<dbReference type="InterPro" id="IPR048268">
    <property type="entry name" value="Arginosuc_syn_C"/>
</dbReference>
<keyword evidence="6 9" id="KW-0028">Amino-acid biosynthesis</keyword>
<keyword evidence="4 9" id="KW-0055">Arginine biosynthesis</keyword>
<dbReference type="SUPFAM" id="SSF69864">
    <property type="entry name" value="Argininosuccinate synthetase, C-terminal domain"/>
    <property type="match status" value="1"/>
</dbReference>
<evidence type="ECO:0000256" key="7">
    <source>
        <dbReference type="ARBA" id="ARBA00022741"/>
    </source>
</evidence>
<dbReference type="PROSITE" id="PS00565">
    <property type="entry name" value="ARGININOSUCCIN_SYN_2"/>
    <property type="match status" value="1"/>
</dbReference>
<dbReference type="GO" id="GO:0005737">
    <property type="term" value="C:cytoplasm"/>
    <property type="evidence" value="ECO:0007669"/>
    <property type="project" value="UniProtKB-SubCell"/>
</dbReference>
<feature type="binding site" evidence="9">
    <location>
        <position position="127"/>
    </location>
    <ligand>
        <name>L-citrulline</name>
        <dbReference type="ChEBI" id="CHEBI:57743"/>
    </ligand>
</feature>
<dbReference type="PANTHER" id="PTHR11587:SF2">
    <property type="entry name" value="ARGININOSUCCINATE SYNTHASE"/>
    <property type="match status" value="1"/>
</dbReference>
<keyword evidence="13" id="KW-1185">Reference proteome</keyword>
<dbReference type="GeneID" id="5410466"/>
<keyword evidence="9" id="KW-0963">Cytoplasm</keyword>
<proteinExistence type="inferred from homology"/>
<dbReference type="NCBIfam" id="NF010392">
    <property type="entry name" value="PRK13820.1"/>
    <property type="match status" value="1"/>
</dbReference>
<evidence type="ECO:0000259" key="11">
    <source>
        <dbReference type="Pfam" id="PF20979"/>
    </source>
</evidence>
<feature type="binding site" evidence="9">
    <location>
        <position position="119"/>
    </location>
    <ligand>
        <name>L-aspartate</name>
        <dbReference type="ChEBI" id="CHEBI:29991"/>
    </ligand>
</feature>
<dbReference type="FunFam" id="3.40.50.620:FF:000019">
    <property type="entry name" value="Argininosuccinate synthase"/>
    <property type="match status" value="1"/>
</dbReference>
<evidence type="ECO:0000256" key="1">
    <source>
        <dbReference type="ARBA" id="ARBA00004967"/>
    </source>
</evidence>
<keyword evidence="8 9" id="KW-0067">ATP-binding</keyword>
<evidence type="ECO:0000256" key="4">
    <source>
        <dbReference type="ARBA" id="ARBA00022571"/>
    </source>
</evidence>
<comment type="similarity">
    <text evidence="9">Belongs to the argininosuccinate synthase family. Type 1 subfamily.</text>
</comment>
<dbReference type="GO" id="GO:0006526">
    <property type="term" value="P:L-arginine biosynthetic process"/>
    <property type="evidence" value="ECO:0007669"/>
    <property type="project" value="UniProtKB-UniRule"/>
</dbReference>
<feature type="domain" description="Arginosuccinate synthase-like N-terminal" evidence="10">
    <location>
        <begin position="6"/>
        <end position="163"/>
    </location>
</feature>
<dbReference type="OrthoDB" id="5877at2157"/>
<feature type="binding site" evidence="9">
    <location>
        <position position="92"/>
    </location>
    <ligand>
        <name>L-citrulline</name>
        <dbReference type="ChEBI" id="CHEBI:57743"/>
    </ligand>
</feature>
<feature type="binding site" evidence="9">
    <location>
        <position position="270"/>
    </location>
    <ligand>
        <name>L-citrulline</name>
        <dbReference type="ChEBI" id="CHEBI:57743"/>
    </ligand>
</feature>
<evidence type="ECO:0000256" key="3">
    <source>
        <dbReference type="ARBA" id="ARBA00012286"/>
    </source>
</evidence>
<keyword evidence="7 9" id="KW-0547">Nucleotide-binding</keyword>
<dbReference type="HOGENOM" id="CLU_032784_4_0_2"/>
<evidence type="ECO:0000256" key="5">
    <source>
        <dbReference type="ARBA" id="ARBA00022598"/>
    </source>
</evidence>
<dbReference type="NCBIfam" id="NF001770">
    <property type="entry name" value="PRK00509.1"/>
    <property type="match status" value="1"/>
</dbReference>
<dbReference type="UniPathway" id="UPA00068">
    <property type="reaction ID" value="UER00113"/>
</dbReference>
<dbReference type="EC" id="6.3.4.5" evidence="3 9"/>
<dbReference type="HAMAP" id="MF_00005">
    <property type="entry name" value="Arg_succ_synth_type1"/>
    <property type="match status" value="1"/>
</dbReference>
<dbReference type="GO" id="GO:0000050">
    <property type="term" value="P:urea cycle"/>
    <property type="evidence" value="ECO:0007669"/>
    <property type="project" value="TreeGrafter"/>
</dbReference>
<feature type="domain" description="Arginosuccinate synthase C-terminal" evidence="11">
    <location>
        <begin position="172"/>
        <end position="388"/>
    </location>
</feature>
<dbReference type="NCBIfam" id="TIGR00032">
    <property type="entry name" value="argG"/>
    <property type="match status" value="1"/>
</dbReference>
<feature type="binding site" evidence="9">
    <location>
        <position position="87"/>
    </location>
    <ligand>
        <name>L-citrulline</name>
        <dbReference type="ChEBI" id="CHEBI:57743"/>
    </ligand>
</feature>
<comment type="subcellular location">
    <subcellularLocation>
        <location evidence="9">Cytoplasm</location>
    </subcellularLocation>
</comment>
<name>A7I6J3_METB6</name>
<feature type="binding site" evidence="9">
    <location>
        <position position="123"/>
    </location>
    <ligand>
        <name>L-aspartate</name>
        <dbReference type="ChEBI" id="CHEBI:29991"/>
    </ligand>
</feature>
<reference evidence="13" key="1">
    <citation type="journal article" date="2015" name="Microbiology">
        <title>Genome of Methanoregula boonei 6A8 reveals adaptations to oligotrophic peatland environments.</title>
        <authorList>
            <person name="Braeuer S."/>
            <person name="Cadillo-Quiroz H."/>
            <person name="Kyrpides N."/>
            <person name="Woyke T."/>
            <person name="Goodwin L."/>
            <person name="Detter C."/>
            <person name="Podell S."/>
            <person name="Yavitt J.B."/>
            <person name="Zinder S.H."/>
        </authorList>
    </citation>
    <scope>NUCLEOTIDE SEQUENCE [LARGE SCALE GENOMIC DNA]</scope>
    <source>
        <strain evidence="13">DSM 21154 / JCM 14090 / 6A8</strain>
    </source>
</reference>
<feature type="binding site" evidence="9">
    <location>
        <position position="258"/>
    </location>
    <ligand>
        <name>L-citrulline</name>
        <dbReference type="ChEBI" id="CHEBI:57743"/>
    </ligand>
</feature>
<dbReference type="PANTHER" id="PTHR11587">
    <property type="entry name" value="ARGININOSUCCINATE SYNTHASE"/>
    <property type="match status" value="1"/>
</dbReference>
<keyword evidence="5 9" id="KW-0436">Ligase</keyword>
<feature type="binding site" evidence="9">
    <location>
        <position position="173"/>
    </location>
    <ligand>
        <name>L-citrulline</name>
        <dbReference type="ChEBI" id="CHEBI:57743"/>
    </ligand>
</feature>
<dbReference type="PROSITE" id="PS00564">
    <property type="entry name" value="ARGININOSUCCIN_SYN_1"/>
    <property type="match status" value="1"/>
</dbReference>
<dbReference type="AlphaFoldDB" id="A7I6J3"/>
<feature type="binding site" evidence="9">
    <location>
        <position position="182"/>
    </location>
    <ligand>
        <name>L-citrulline</name>
        <dbReference type="ChEBI" id="CHEBI:57743"/>
    </ligand>
</feature>
<dbReference type="Gene3D" id="3.90.1260.10">
    <property type="entry name" value="Argininosuccinate synthetase, chain A, domain 2"/>
    <property type="match status" value="1"/>
</dbReference>
<dbReference type="InterPro" id="IPR001518">
    <property type="entry name" value="Arginosuc_synth"/>
</dbReference>
<comment type="pathway">
    <text evidence="1 9">Amino-acid biosynthesis; L-arginine biosynthesis; L-arginine from L-ornithine and carbamoyl phosphate: step 2/3.</text>
</comment>
<dbReference type="RefSeq" id="WP_012106378.1">
    <property type="nucleotide sequence ID" value="NC_009712.1"/>
</dbReference>
<organism evidence="12 13">
    <name type="scientific">Methanoregula boonei (strain DSM 21154 / JCM 14090 / 6A8)</name>
    <dbReference type="NCBI Taxonomy" id="456442"/>
    <lineage>
        <taxon>Archaea</taxon>
        <taxon>Methanobacteriati</taxon>
        <taxon>Methanobacteriota</taxon>
        <taxon>Stenosarchaea group</taxon>
        <taxon>Methanomicrobia</taxon>
        <taxon>Methanomicrobiales</taxon>
        <taxon>Methanoregulaceae</taxon>
        <taxon>Methanoregula</taxon>
    </lineage>
</organism>
<comment type="subunit">
    <text evidence="2 9">Homotetramer.</text>
</comment>
<dbReference type="Gene3D" id="3.40.50.620">
    <property type="entry name" value="HUPs"/>
    <property type="match status" value="1"/>
</dbReference>
<dbReference type="EMBL" id="CP000780">
    <property type="protein sequence ID" value="ABS55354.1"/>
    <property type="molecule type" value="Genomic_DNA"/>
</dbReference>
<feature type="binding site" evidence="9">
    <location>
        <begin position="9"/>
        <end position="17"/>
    </location>
    <ligand>
        <name>ATP</name>
        <dbReference type="ChEBI" id="CHEBI:30616"/>
    </ligand>
</feature>
<comment type="caution">
    <text evidence="9">Lacks conserved residue(s) required for the propagation of feature annotation.</text>
</comment>
<dbReference type="Proteomes" id="UP000002408">
    <property type="component" value="Chromosome"/>
</dbReference>
<dbReference type="InterPro" id="IPR024074">
    <property type="entry name" value="AS_cat/multimer_dom_body"/>
</dbReference>
<dbReference type="CDD" id="cd01999">
    <property type="entry name" value="ASS"/>
    <property type="match status" value="1"/>
</dbReference>
<dbReference type="SUPFAM" id="SSF52402">
    <property type="entry name" value="Adenine nucleotide alpha hydrolases-like"/>
    <property type="match status" value="1"/>
</dbReference>
<evidence type="ECO:0000313" key="12">
    <source>
        <dbReference type="EMBL" id="ABS55354.1"/>
    </source>
</evidence>
<feature type="binding site" evidence="9">
    <location>
        <position position="124"/>
    </location>
    <ligand>
        <name>L-aspartate</name>
        <dbReference type="ChEBI" id="CHEBI:29991"/>
    </ligand>
</feature>
<dbReference type="KEGG" id="mbn:Mboo_0836"/>
<dbReference type="InterPro" id="IPR048267">
    <property type="entry name" value="Arginosuc_syn_N"/>
</dbReference>
<evidence type="ECO:0000256" key="2">
    <source>
        <dbReference type="ARBA" id="ARBA00011881"/>
    </source>
</evidence>
<dbReference type="eggNOG" id="arCOG00112">
    <property type="taxonomic scope" value="Archaea"/>
</dbReference>
<dbReference type="STRING" id="456442.Mboo_0836"/>
<feature type="binding site" evidence="9">
    <location>
        <position position="123"/>
    </location>
    <ligand>
        <name>L-citrulline</name>
        <dbReference type="ChEBI" id="CHEBI:57743"/>
    </ligand>
</feature>
<evidence type="ECO:0000256" key="9">
    <source>
        <dbReference type="HAMAP-Rule" id="MF_00005"/>
    </source>
</evidence>